<keyword evidence="2 3" id="KW-0663">Pyridoxal phosphate</keyword>
<dbReference type="Proteomes" id="UP001595711">
    <property type="component" value="Unassembled WGS sequence"/>
</dbReference>
<dbReference type="Pfam" id="PF01053">
    <property type="entry name" value="Cys_Met_Meta_PP"/>
    <property type="match status" value="1"/>
</dbReference>
<comment type="catalytic activity">
    <reaction evidence="3">
        <text>O-succinyl-L-homoserine + hydrogen sulfide = L-homocysteine + succinate</text>
        <dbReference type="Rhea" id="RHEA:27826"/>
        <dbReference type="ChEBI" id="CHEBI:29919"/>
        <dbReference type="ChEBI" id="CHEBI:30031"/>
        <dbReference type="ChEBI" id="CHEBI:57661"/>
        <dbReference type="ChEBI" id="CHEBI:58199"/>
    </reaction>
</comment>
<comment type="function">
    <text evidence="3">Catalyzes the formation of L-homocysteine from O-succinyl-L-homoserine (OSHS) and hydrogen sulfide.</text>
</comment>
<dbReference type="InterPro" id="IPR006234">
    <property type="entry name" value="O-succ-hSer_sulfhydrylase"/>
</dbReference>
<evidence type="ECO:0000256" key="4">
    <source>
        <dbReference type="RuleBase" id="RU362118"/>
    </source>
</evidence>
<dbReference type="CDD" id="cd00614">
    <property type="entry name" value="CGS_like"/>
    <property type="match status" value="1"/>
</dbReference>
<comment type="subunit">
    <text evidence="3">Homotetramer.</text>
</comment>
<keyword evidence="3" id="KW-0808">Transferase</keyword>
<protein>
    <recommendedName>
        <fullName evidence="3">O-succinylhomoserine sulfhydrylase</fullName>
        <shortName evidence="3">OSH sulfhydrylase</shortName>
        <shortName evidence="3">OSHS sulfhydrylase</shortName>
        <ecNumber evidence="3">2.5.1.-</ecNumber>
    </recommendedName>
</protein>
<comment type="cofactor">
    <cofactor evidence="1 3 4">
        <name>pyridoxal 5'-phosphate</name>
        <dbReference type="ChEBI" id="CHEBI:597326"/>
    </cofactor>
</comment>
<dbReference type="InterPro" id="IPR015424">
    <property type="entry name" value="PyrdxlP-dep_Trfase"/>
</dbReference>
<dbReference type="EMBL" id="JBHRYJ010000002">
    <property type="protein sequence ID" value="MFC3676329.1"/>
    <property type="molecule type" value="Genomic_DNA"/>
</dbReference>
<dbReference type="HAMAP" id="MF_02056">
    <property type="entry name" value="MetZ"/>
    <property type="match status" value="1"/>
</dbReference>
<dbReference type="Gene3D" id="3.90.1150.10">
    <property type="entry name" value="Aspartate Aminotransferase, domain 1"/>
    <property type="match status" value="1"/>
</dbReference>
<proteinExistence type="inferred from homology"/>
<evidence type="ECO:0000256" key="2">
    <source>
        <dbReference type="ARBA" id="ARBA00022898"/>
    </source>
</evidence>
<dbReference type="RefSeq" id="WP_379726739.1">
    <property type="nucleotide sequence ID" value="NZ_JBHRYJ010000002.1"/>
</dbReference>
<sequence>MSKDTTDPRNWQLATRLVRGGTARSENGETSEAIFMTSGFCYDSAEAAEARFKNELPGFVYSRYENPTVAMFEQRMALLEGAEAARGTASGMAAINAALTCQLRAGDEIVSSRAVFGSIAYIINELLPRFGVKSTMVDGTDLAQWEAAITPRTRVVFLESPANPTLEIVDIAAVARLAHRHGARLIIDNVFATPVLQRPLELGADIVVYSATKHIDGQGRSLGGVVLGSKAFIEDELAPFLKHTGPALSPFNAWVLLKGLETLELRVARHVENAARLADAIAGHPGLAAPADGKPALLYPGRADHPQHALAMRQMAGGSNMVAFRPKGGKAGAFRVLNALNIIDISNNLGDAKSLVTHPATTTHQRLTPDERARLGIGDDLLRLSVGLEDARDLIADLSQALEKA</sequence>
<organism evidence="5 6">
    <name type="scientific">Ferrovibrio xuzhouensis</name>
    <dbReference type="NCBI Taxonomy" id="1576914"/>
    <lineage>
        <taxon>Bacteria</taxon>
        <taxon>Pseudomonadati</taxon>
        <taxon>Pseudomonadota</taxon>
        <taxon>Alphaproteobacteria</taxon>
        <taxon>Rhodospirillales</taxon>
        <taxon>Rhodospirillaceae</taxon>
        <taxon>Ferrovibrio</taxon>
    </lineage>
</organism>
<dbReference type="Gene3D" id="3.40.640.10">
    <property type="entry name" value="Type I PLP-dependent aspartate aminotransferase-like (Major domain)"/>
    <property type="match status" value="1"/>
</dbReference>
<dbReference type="PANTHER" id="PTHR11808">
    <property type="entry name" value="TRANS-SULFURATION ENZYME FAMILY MEMBER"/>
    <property type="match status" value="1"/>
</dbReference>
<dbReference type="PIRSF" id="PIRSF001434">
    <property type="entry name" value="CGS"/>
    <property type="match status" value="1"/>
</dbReference>
<dbReference type="PANTHER" id="PTHR11808:SF80">
    <property type="entry name" value="CYSTATHIONINE GAMMA-LYASE"/>
    <property type="match status" value="1"/>
</dbReference>
<feature type="modified residue" description="N6-(pyridoxal phosphate)lysine" evidence="3">
    <location>
        <position position="213"/>
    </location>
</feature>
<evidence type="ECO:0000256" key="1">
    <source>
        <dbReference type="ARBA" id="ARBA00001933"/>
    </source>
</evidence>
<dbReference type="InterPro" id="IPR015422">
    <property type="entry name" value="PyrdxlP-dep_Trfase_small"/>
</dbReference>
<evidence type="ECO:0000313" key="5">
    <source>
        <dbReference type="EMBL" id="MFC3676329.1"/>
    </source>
</evidence>
<dbReference type="EC" id="2.5.1.-" evidence="3"/>
<comment type="caution">
    <text evidence="5">The sequence shown here is derived from an EMBL/GenBank/DDBJ whole genome shotgun (WGS) entry which is preliminary data.</text>
</comment>
<keyword evidence="3" id="KW-0028">Amino-acid biosynthesis</keyword>
<keyword evidence="3" id="KW-0486">Methionine biosynthesis</keyword>
<dbReference type="NCBIfam" id="TIGR01325">
    <property type="entry name" value="O_suc_HS_sulf"/>
    <property type="match status" value="1"/>
</dbReference>
<dbReference type="SUPFAM" id="SSF53383">
    <property type="entry name" value="PLP-dependent transferases"/>
    <property type="match status" value="1"/>
</dbReference>
<keyword evidence="6" id="KW-1185">Reference proteome</keyword>
<evidence type="ECO:0000256" key="3">
    <source>
        <dbReference type="HAMAP-Rule" id="MF_02056"/>
    </source>
</evidence>
<gene>
    <name evidence="3 5" type="primary">metZ</name>
    <name evidence="5" type="ORF">ACFOOQ_12295</name>
</gene>
<name>A0ABV7VG26_9PROT</name>
<evidence type="ECO:0000313" key="6">
    <source>
        <dbReference type="Proteomes" id="UP001595711"/>
    </source>
</evidence>
<reference evidence="6" key="1">
    <citation type="journal article" date="2019" name="Int. J. Syst. Evol. Microbiol.">
        <title>The Global Catalogue of Microorganisms (GCM) 10K type strain sequencing project: providing services to taxonomists for standard genome sequencing and annotation.</title>
        <authorList>
            <consortium name="The Broad Institute Genomics Platform"/>
            <consortium name="The Broad Institute Genome Sequencing Center for Infectious Disease"/>
            <person name="Wu L."/>
            <person name="Ma J."/>
        </authorList>
    </citation>
    <scope>NUCLEOTIDE SEQUENCE [LARGE SCALE GENOMIC DNA]</scope>
    <source>
        <strain evidence="6">KCTC 42182</strain>
    </source>
</reference>
<comment type="similarity">
    <text evidence="3">Belongs to the trans-sulfuration enzymes family. MetZ subfamily.</text>
</comment>
<dbReference type="InterPro" id="IPR000277">
    <property type="entry name" value="Cys/Met-Metab_PyrdxlP-dep_enz"/>
</dbReference>
<dbReference type="InterPro" id="IPR015421">
    <property type="entry name" value="PyrdxlP-dep_Trfase_major"/>
</dbReference>
<accession>A0ABV7VG26</accession>
<comment type="pathway">
    <text evidence="3">Amino-acid biosynthesis; L-methionine biosynthesis via de novo pathway; L-homocysteine from O-succinyl-L-homoserine: step 1/1.</text>
</comment>